<feature type="domain" description="YARHG" evidence="2">
    <location>
        <begin position="132"/>
        <end position="223"/>
    </location>
</feature>
<keyword evidence="1" id="KW-0472">Membrane</keyword>
<evidence type="ECO:0000313" key="3">
    <source>
        <dbReference type="EMBL" id="BBH27795.1"/>
    </source>
</evidence>
<dbReference type="SMART" id="SM01324">
    <property type="entry name" value="YARHG"/>
    <property type="match status" value="1"/>
</dbReference>
<feature type="transmembrane region" description="Helical" evidence="1">
    <location>
        <begin position="86"/>
        <end position="111"/>
    </location>
</feature>
<proteinExistence type="predicted"/>
<dbReference type="InParanoid" id="A0A3G9JHG2"/>
<dbReference type="RefSeq" id="WP_125120492.1">
    <property type="nucleotide sequence ID" value="NZ_AP019309.1"/>
</dbReference>
<dbReference type="AlphaFoldDB" id="A0A3G9JHG2"/>
<keyword evidence="1" id="KW-0812">Transmembrane</keyword>
<protein>
    <recommendedName>
        <fullName evidence="2">YARHG domain-containing protein</fullName>
    </recommendedName>
</protein>
<keyword evidence="4" id="KW-1185">Reference proteome</keyword>
<dbReference type="PROSITE" id="PS50524">
    <property type="entry name" value="RDRP_DSRNA_BIR"/>
    <property type="match status" value="1"/>
</dbReference>
<dbReference type="Proteomes" id="UP000268059">
    <property type="component" value="Chromosome"/>
</dbReference>
<keyword evidence="1" id="KW-1133">Transmembrane helix</keyword>
<organism evidence="3 4">
    <name type="scientific">Intestinibaculum porci</name>
    <dbReference type="NCBI Taxonomy" id="2487118"/>
    <lineage>
        <taxon>Bacteria</taxon>
        <taxon>Bacillati</taxon>
        <taxon>Bacillota</taxon>
        <taxon>Erysipelotrichia</taxon>
        <taxon>Erysipelotrichales</taxon>
        <taxon>Erysipelotrichaceae</taxon>
        <taxon>Intestinibaculum</taxon>
    </lineage>
</organism>
<dbReference type="KEGG" id="ebm:SG0102_27290"/>
<evidence type="ECO:0000256" key="1">
    <source>
        <dbReference type="SAM" id="Phobius"/>
    </source>
</evidence>
<sequence>MKYCPECGAALKDKAIYCTNCGAKLDPQKVVRKAPEKTVVQTKPKPKQTFTFNDEETTVIRPMSAPKRQEEKVSEPLPIEEKHHSLFGFIIVALFISFIVAGGSAFLIPYITTSHHAAVEKQKQETEAKALDDYILATSSSVELTTDDLAGLSQKQLHYAKNEIYARNGYIFSNSDLSSYFKKKDWYNQRIKQSDATTNQETVYNRMSKIEKSNIAFIIKYGKSKGWKV</sequence>
<evidence type="ECO:0000313" key="4">
    <source>
        <dbReference type="Proteomes" id="UP000268059"/>
    </source>
</evidence>
<dbReference type="Pfam" id="PF13308">
    <property type="entry name" value="YARHG"/>
    <property type="match status" value="1"/>
</dbReference>
<evidence type="ECO:0000259" key="2">
    <source>
        <dbReference type="SMART" id="SM01324"/>
    </source>
</evidence>
<dbReference type="Pfam" id="PF13240">
    <property type="entry name" value="Zn_Ribbon_1"/>
    <property type="match status" value="1"/>
</dbReference>
<dbReference type="InterPro" id="IPR025582">
    <property type="entry name" value="YARHG_dom"/>
</dbReference>
<name>A0A3G9JHG2_9FIRM</name>
<dbReference type="Gene3D" id="1.20.58.1690">
    <property type="match status" value="1"/>
</dbReference>
<reference evidence="3 4" key="1">
    <citation type="submission" date="2018-11" db="EMBL/GenBank/DDBJ databases">
        <title>Novel Erysipelotrichaceae bacterium isolated from small intestine of a swine.</title>
        <authorList>
            <person name="Kim J.S."/>
            <person name="Choe H."/>
            <person name="Lee Y.R."/>
            <person name="Kim K.M."/>
            <person name="Park D.S."/>
        </authorList>
    </citation>
    <scope>NUCLEOTIDE SEQUENCE [LARGE SCALE GENOMIC DNA]</scope>
    <source>
        <strain evidence="3 4">SG0102</strain>
    </source>
</reference>
<dbReference type="InterPro" id="IPR026870">
    <property type="entry name" value="Zinc_ribbon_dom"/>
</dbReference>
<accession>A0A3G9JHG2</accession>
<dbReference type="EMBL" id="AP019309">
    <property type="protein sequence ID" value="BBH27795.1"/>
    <property type="molecule type" value="Genomic_DNA"/>
</dbReference>
<dbReference type="InterPro" id="IPR038434">
    <property type="entry name" value="YARHG_sf"/>
</dbReference>
<dbReference type="OrthoDB" id="1682769at2"/>
<gene>
    <name evidence="3" type="ORF">SG0102_27290</name>
</gene>